<dbReference type="InterPro" id="IPR032675">
    <property type="entry name" value="LRR_dom_sf"/>
</dbReference>
<sequence>MNKKVMSSLHRLPLLEHLHLSFDRVPYERLYIGPGFTSLKSISLINIYDGDLKQSEVDVITDDIRCVLASCSNLENIHITTSCFGRFNINFMDMIGDLPGEADFSPSLTTLRLRGISLSLTPPSIRYLAKLRLLDIDDNKPSEDDIHSVLASCPALESLQVWAPDRDRLGIDFMNMVKDIPSQKNFSPSLKTLLLRGVYLSLTNPSLQYLANLKSLDFHNVHPSDEKVWDIMASYRLELEIVKVAAITSSLVNYLLHYRGLQEFHILQGGLYPALAPRPDNKAKRNLLYSALPHHQDSLITFHAQLLTGMGDLEIHPEEITYLEAFPSLTTVKVTYTLPGFDFPLVISCF</sequence>
<feature type="non-terminal residue" evidence="2">
    <location>
        <position position="350"/>
    </location>
</feature>
<evidence type="ECO:0000313" key="3">
    <source>
        <dbReference type="Proteomes" id="UP001140091"/>
    </source>
</evidence>
<dbReference type="Gene3D" id="3.80.10.10">
    <property type="entry name" value="Ribonuclease Inhibitor"/>
    <property type="match status" value="1"/>
</dbReference>
<evidence type="ECO:0000313" key="2">
    <source>
        <dbReference type="EMBL" id="KAJ2926852.1"/>
    </source>
</evidence>
<dbReference type="PANTHER" id="PTHR34145">
    <property type="entry name" value="OS02G0105600 PROTEIN"/>
    <property type="match status" value="1"/>
</dbReference>
<dbReference type="OrthoDB" id="3541472at2759"/>
<dbReference type="EMBL" id="JANBPK010001044">
    <property type="protein sequence ID" value="KAJ2926852.1"/>
    <property type="molecule type" value="Genomic_DNA"/>
</dbReference>
<evidence type="ECO:0000259" key="1">
    <source>
        <dbReference type="Pfam" id="PF24758"/>
    </source>
</evidence>
<dbReference type="InterPro" id="IPR053772">
    <property type="entry name" value="At1g61320/At1g61330-like"/>
</dbReference>
<comment type="caution">
    <text evidence="2">The sequence shown here is derived from an EMBL/GenBank/DDBJ whole genome shotgun (WGS) entry which is preliminary data.</text>
</comment>
<gene>
    <name evidence="2" type="ORF">H1R20_g10237</name>
</gene>
<dbReference type="Proteomes" id="UP001140091">
    <property type="component" value="Unassembled WGS sequence"/>
</dbReference>
<name>A0A9W8J249_9AGAR</name>
<dbReference type="AlphaFoldDB" id="A0A9W8J249"/>
<dbReference type="Pfam" id="PF24758">
    <property type="entry name" value="LRR_At5g56370"/>
    <property type="match status" value="1"/>
</dbReference>
<proteinExistence type="predicted"/>
<organism evidence="2 3">
    <name type="scientific">Candolleomyces eurysporus</name>
    <dbReference type="NCBI Taxonomy" id="2828524"/>
    <lineage>
        <taxon>Eukaryota</taxon>
        <taxon>Fungi</taxon>
        <taxon>Dikarya</taxon>
        <taxon>Basidiomycota</taxon>
        <taxon>Agaricomycotina</taxon>
        <taxon>Agaricomycetes</taxon>
        <taxon>Agaricomycetidae</taxon>
        <taxon>Agaricales</taxon>
        <taxon>Agaricineae</taxon>
        <taxon>Psathyrellaceae</taxon>
        <taxon>Candolleomyces</taxon>
    </lineage>
</organism>
<dbReference type="PANTHER" id="PTHR34145:SF28">
    <property type="entry name" value="F-BOX DOMAIN-CONTAINING PROTEIN"/>
    <property type="match status" value="1"/>
</dbReference>
<dbReference type="InterPro" id="IPR055411">
    <property type="entry name" value="LRR_FXL15/At3g58940/PEG3-like"/>
</dbReference>
<dbReference type="SUPFAM" id="SSF52047">
    <property type="entry name" value="RNI-like"/>
    <property type="match status" value="1"/>
</dbReference>
<reference evidence="2" key="1">
    <citation type="submission" date="2022-06" db="EMBL/GenBank/DDBJ databases">
        <title>Genome Sequence of Candolleomyces eurysporus.</title>
        <authorList>
            <person name="Buettner E."/>
        </authorList>
    </citation>
    <scope>NUCLEOTIDE SEQUENCE</scope>
    <source>
        <strain evidence="2">VTCC 930004</strain>
    </source>
</reference>
<keyword evidence="3" id="KW-1185">Reference proteome</keyword>
<feature type="domain" description="F-box/LRR-repeat protein 15/At3g58940/PEG3-like LRR" evidence="1">
    <location>
        <begin position="98"/>
        <end position="162"/>
    </location>
</feature>
<protein>
    <recommendedName>
        <fullName evidence="1">F-box/LRR-repeat protein 15/At3g58940/PEG3-like LRR domain-containing protein</fullName>
    </recommendedName>
</protein>
<accession>A0A9W8J249</accession>